<proteinExistence type="predicted"/>
<dbReference type="AlphaFoldDB" id="A0A9Q6IAM3"/>
<comment type="caution">
    <text evidence="2">The sequence shown here is derived from an EMBL/GenBank/DDBJ whole genome shotgun (WGS) entry which is preliminary data.</text>
</comment>
<evidence type="ECO:0000313" key="2">
    <source>
        <dbReference type="EMBL" id="PYC28079.1"/>
    </source>
</evidence>
<dbReference type="Proteomes" id="UP000248188">
    <property type="component" value="Unassembled WGS sequence"/>
</dbReference>
<gene>
    <name evidence="2" type="ORF">DMX08_30475</name>
</gene>
<protein>
    <submittedName>
        <fullName evidence="2">Uncharacterized protein</fullName>
    </submittedName>
</protein>
<feature type="compositionally biased region" description="Basic and acidic residues" evidence="1">
    <location>
        <begin position="1"/>
        <end position="19"/>
    </location>
</feature>
<dbReference type="EMBL" id="QJRN01000035">
    <property type="protein sequence ID" value="PYC28079.1"/>
    <property type="molecule type" value="Genomic_DNA"/>
</dbReference>
<accession>A0A9Q6IAM3</accession>
<reference evidence="2 3" key="1">
    <citation type="submission" date="2018-06" db="EMBL/GenBank/DDBJ databases">
        <title>Pseudomonas diversity within urban Lake Michigan freshwaters.</title>
        <authorList>
            <person name="Batrich M."/>
            <person name="Hatzopoulos T."/>
            <person name="Putonti C."/>
        </authorList>
    </citation>
    <scope>NUCLEOTIDE SEQUENCE [LARGE SCALE GENOMIC DNA]</scope>
    <source>
        <strain evidence="2 3">MB-090624</strain>
    </source>
</reference>
<sequence length="66" mass="7004">MQEPRAKGEVERPWPHESLTKIPPSCRSRLAGEEAREPCIALADAFAGKRSAARPAPTGAGSVYSG</sequence>
<organism evidence="2 3">
    <name type="scientific">Pseudomonas protegens</name>
    <dbReference type="NCBI Taxonomy" id="380021"/>
    <lineage>
        <taxon>Bacteria</taxon>
        <taxon>Pseudomonadati</taxon>
        <taxon>Pseudomonadota</taxon>
        <taxon>Gammaproteobacteria</taxon>
        <taxon>Pseudomonadales</taxon>
        <taxon>Pseudomonadaceae</taxon>
        <taxon>Pseudomonas</taxon>
    </lineage>
</organism>
<name>A0A9Q6IAM3_9PSED</name>
<evidence type="ECO:0000256" key="1">
    <source>
        <dbReference type="SAM" id="MobiDB-lite"/>
    </source>
</evidence>
<feature type="region of interest" description="Disordered" evidence="1">
    <location>
        <begin position="1"/>
        <end position="21"/>
    </location>
</feature>
<evidence type="ECO:0000313" key="3">
    <source>
        <dbReference type="Proteomes" id="UP000248188"/>
    </source>
</evidence>